<organism evidence="1 2">
    <name type="scientific">Aeromonas salmonicida subsp. salmonicida 01-B526</name>
    <dbReference type="NCBI Taxonomy" id="1076135"/>
    <lineage>
        <taxon>Bacteria</taxon>
        <taxon>Pseudomonadati</taxon>
        <taxon>Pseudomonadota</taxon>
        <taxon>Gammaproteobacteria</taxon>
        <taxon>Aeromonadales</taxon>
        <taxon>Aeromonadaceae</taxon>
        <taxon>Aeromonas</taxon>
    </lineage>
</organism>
<gene>
    <name evidence="1" type="ORF">IYQ_05433</name>
</gene>
<dbReference type="EMBL" id="AGVO01000016">
    <property type="protein sequence ID" value="EHI53601.1"/>
    <property type="molecule type" value="Genomic_DNA"/>
</dbReference>
<dbReference type="Proteomes" id="UP000006428">
    <property type="component" value="Unassembled WGS sequence"/>
</dbReference>
<protein>
    <submittedName>
        <fullName evidence="1">Uncharacterized protein</fullName>
    </submittedName>
</protein>
<evidence type="ECO:0000313" key="2">
    <source>
        <dbReference type="Proteomes" id="UP000006428"/>
    </source>
</evidence>
<evidence type="ECO:0000313" key="1">
    <source>
        <dbReference type="EMBL" id="EHI53601.1"/>
    </source>
</evidence>
<accession>A0ABP2N3M2</accession>
<comment type="caution">
    <text evidence="1">The sequence shown here is derived from an EMBL/GenBank/DDBJ whole genome shotgun (WGS) entry which is preliminary data.</text>
</comment>
<reference evidence="1 2" key="1">
    <citation type="journal article" date="2012" name="Front. Microbiol.">
        <title>Draft Genome Sequence of the Virulent Strain 01-B526 of the Fish Pathogen Aeromonas salmonicida.</title>
        <authorList>
            <person name="Charette S.J."/>
            <person name="Brochu F."/>
            <person name="Boyle B."/>
            <person name="Filion G."/>
            <person name="Tanaka K.H."/>
            <person name="Derome N."/>
        </authorList>
    </citation>
    <scope>NUCLEOTIDE SEQUENCE [LARGE SCALE GENOMIC DNA]</scope>
    <source>
        <strain evidence="1 2">01-B526</strain>
    </source>
</reference>
<name>A0ABP2N3M2_AERSS</name>
<keyword evidence="2" id="KW-1185">Reference proteome</keyword>
<sequence>MLSLLLQGGELELQPLQQFGAGLLHVVLAQVAQPRQGSQQIGRPFAVSLGTGLIRTRNHGSLLAVAQQRPGLGGQFVLGILQQPLAVARELARRQIIAIDTLSHLLEQGAQRGCQLFILLCQLAERQLTHRLGFGQAQGIAAAQVVAQGALQGIGQPLLQPFMLMLGLLGLIQLLPAMKQGADLYASDQQQYQGGEGGIVGNFHVRIPA</sequence>
<proteinExistence type="predicted"/>